<dbReference type="EMBL" id="FNSL01000001">
    <property type="protein sequence ID" value="SEB55671.1"/>
    <property type="molecule type" value="Genomic_DNA"/>
</dbReference>
<organism evidence="1 2">
    <name type="scientific">Nitratireductor aquibiodomus</name>
    <dbReference type="NCBI Taxonomy" id="204799"/>
    <lineage>
        <taxon>Bacteria</taxon>
        <taxon>Pseudomonadati</taxon>
        <taxon>Pseudomonadota</taxon>
        <taxon>Alphaproteobacteria</taxon>
        <taxon>Hyphomicrobiales</taxon>
        <taxon>Phyllobacteriaceae</taxon>
        <taxon>Nitratireductor</taxon>
    </lineage>
</organism>
<evidence type="ECO:0008006" key="3">
    <source>
        <dbReference type="Google" id="ProtNLM"/>
    </source>
</evidence>
<reference evidence="2" key="1">
    <citation type="submission" date="2016-10" db="EMBL/GenBank/DDBJ databases">
        <authorList>
            <person name="Varghese N."/>
            <person name="Submissions S."/>
        </authorList>
    </citation>
    <scope>NUCLEOTIDE SEQUENCE [LARGE SCALE GENOMIC DNA]</scope>
    <source>
        <strain evidence="2">ES.061</strain>
    </source>
</reference>
<proteinExistence type="predicted"/>
<gene>
    <name evidence="1" type="ORF">SAMN05216452_2108</name>
</gene>
<protein>
    <recommendedName>
        <fullName evidence="3">Membrane-bound lysozyme-inhibitor of c-type lysozyme</fullName>
    </recommendedName>
</protein>
<dbReference type="AlphaFoldDB" id="A0A1H4KB05"/>
<sequence length="122" mass="12584">MSFSDSPLSRLRKRGPSGLLAVAGCAVILAGCVSTPSGEAKKTTTLAFSGPVKLACDDGMEMTVTPRSGGISVVSPRGVEIDLPASPPGQSVRYGESLYAVVIEGSEALWMVSGKVPITCRR</sequence>
<name>A0A1H4KB05_9HYPH</name>
<dbReference type="Proteomes" id="UP000199064">
    <property type="component" value="Unassembled WGS sequence"/>
</dbReference>
<evidence type="ECO:0000313" key="1">
    <source>
        <dbReference type="EMBL" id="SEB55671.1"/>
    </source>
</evidence>
<keyword evidence="2" id="KW-1185">Reference proteome</keyword>
<accession>A0A1H4KB05</accession>
<dbReference type="RefSeq" id="WP_090328746.1">
    <property type="nucleotide sequence ID" value="NZ_FNSL01000001.1"/>
</dbReference>
<evidence type="ECO:0000313" key="2">
    <source>
        <dbReference type="Proteomes" id="UP000199064"/>
    </source>
</evidence>